<dbReference type="GO" id="GO:0003729">
    <property type="term" value="F:mRNA binding"/>
    <property type="evidence" value="ECO:0007669"/>
    <property type="project" value="InterPro"/>
</dbReference>
<accession>A0A327PBI7</accession>
<organism evidence="1 2">
    <name type="scientific">Algoriphagus yeomjeoni</name>
    <dbReference type="NCBI Taxonomy" id="291403"/>
    <lineage>
        <taxon>Bacteria</taxon>
        <taxon>Pseudomonadati</taxon>
        <taxon>Bacteroidota</taxon>
        <taxon>Cytophagia</taxon>
        <taxon>Cytophagales</taxon>
        <taxon>Cyclobacteriaceae</taxon>
        <taxon>Algoriphagus</taxon>
    </lineage>
</organism>
<dbReference type="OrthoDB" id="129814at2"/>
<name>A0A327PBI7_9BACT</name>
<evidence type="ECO:0000313" key="1">
    <source>
        <dbReference type="EMBL" id="RAI88412.1"/>
    </source>
</evidence>
<dbReference type="Pfam" id="PF07927">
    <property type="entry name" value="HicA_toxin"/>
    <property type="match status" value="1"/>
</dbReference>
<dbReference type="InterPro" id="IPR012933">
    <property type="entry name" value="HicA_mRNA_interferase"/>
</dbReference>
<protein>
    <submittedName>
        <fullName evidence="1">HicA-like toxin of HicAB toxin-antitoxin system</fullName>
    </submittedName>
</protein>
<comment type="caution">
    <text evidence="1">The sequence shown here is derived from an EMBL/GenBank/DDBJ whole genome shotgun (WGS) entry which is preliminary data.</text>
</comment>
<reference evidence="1 2" key="1">
    <citation type="submission" date="2018-06" db="EMBL/GenBank/DDBJ databases">
        <title>Genomic Encyclopedia of Archaeal and Bacterial Type Strains, Phase II (KMG-II): from individual species to whole genera.</title>
        <authorList>
            <person name="Goeker M."/>
        </authorList>
    </citation>
    <scope>NUCLEOTIDE SEQUENCE [LARGE SCALE GENOMIC DNA]</scope>
    <source>
        <strain evidence="1 2">DSM 23446</strain>
    </source>
</reference>
<dbReference type="AlphaFoldDB" id="A0A327PBI7"/>
<gene>
    <name evidence="1" type="ORF">LV83_02712</name>
</gene>
<dbReference type="EMBL" id="QLLK01000007">
    <property type="protein sequence ID" value="RAI88412.1"/>
    <property type="molecule type" value="Genomic_DNA"/>
</dbReference>
<evidence type="ECO:0000313" key="2">
    <source>
        <dbReference type="Proteomes" id="UP000249610"/>
    </source>
</evidence>
<keyword evidence="2" id="KW-1185">Reference proteome</keyword>
<sequence>MGKYEKILLKILRGTSDQNIDFEDLKRLLLVFGFEERIKGSHHIFSKSHLEEIINIQEKGGKAKPYQVKQVRNLILKYRLRLDDEAAND</sequence>
<dbReference type="Proteomes" id="UP000249610">
    <property type="component" value="Unassembled WGS sequence"/>
</dbReference>
<dbReference type="RefSeq" id="WP_111612048.1">
    <property type="nucleotide sequence ID" value="NZ_QLLK01000007.1"/>
</dbReference>
<dbReference type="SUPFAM" id="SSF54786">
    <property type="entry name" value="YcfA/nrd intein domain"/>
    <property type="match status" value="1"/>
</dbReference>
<proteinExistence type="predicted"/>